<keyword evidence="3" id="KW-0863">Zinc-finger</keyword>
<feature type="domain" description="C2H2-type" evidence="5">
    <location>
        <begin position="282"/>
        <end position="304"/>
    </location>
</feature>
<keyword evidence="4" id="KW-0862">Zinc</keyword>
<feature type="domain" description="C2H2-type" evidence="5">
    <location>
        <begin position="184"/>
        <end position="206"/>
    </location>
</feature>
<feature type="domain" description="C2H2-type" evidence="5">
    <location>
        <begin position="215"/>
        <end position="237"/>
    </location>
</feature>
<dbReference type="PANTHER" id="PTHR24379">
    <property type="entry name" value="KRAB AND ZINC FINGER DOMAIN-CONTAINING"/>
    <property type="match status" value="1"/>
</dbReference>
<keyword evidence="7" id="KW-1185">Reference proteome</keyword>
<reference evidence="6 7" key="1">
    <citation type="journal article" date="2023" name="Insect Mol. Biol.">
        <title>Genome sequencing provides insights into the evolution of gene families encoding plant cell wall-degrading enzymes in longhorned beetles.</title>
        <authorList>
            <person name="Shin N.R."/>
            <person name="Okamura Y."/>
            <person name="Kirsch R."/>
            <person name="Pauchet Y."/>
        </authorList>
    </citation>
    <scope>NUCLEOTIDE SEQUENCE [LARGE SCALE GENOMIC DNA]</scope>
    <source>
        <strain evidence="6">EAD_L_NR</strain>
    </source>
</reference>
<keyword evidence="2" id="KW-0677">Repeat</keyword>
<dbReference type="EMBL" id="JANEYG010000089">
    <property type="protein sequence ID" value="KAJ8913665.1"/>
    <property type="molecule type" value="Genomic_DNA"/>
</dbReference>
<feature type="domain" description="C2H2-type" evidence="5">
    <location>
        <begin position="313"/>
        <end position="335"/>
    </location>
</feature>
<evidence type="ECO:0000259" key="5">
    <source>
        <dbReference type="SMART" id="SM00355"/>
    </source>
</evidence>
<evidence type="ECO:0000256" key="1">
    <source>
        <dbReference type="ARBA" id="ARBA00022723"/>
    </source>
</evidence>
<organism evidence="6 7">
    <name type="scientific">Exocentrus adspersus</name>
    <dbReference type="NCBI Taxonomy" id="1586481"/>
    <lineage>
        <taxon>Eukaryota</taxon>
        <taxon>Metazoa</taxon>
        <taxon>Ecdysozoa</taxon>
        <taxon>Arthropoda</taxon>
        <taxon>Hexapoda</taxon>
        <taxon>Insecta</taxon>
        <taxon>Pterygota</taxon>
        <taxon>Neoptera</taxon>
        <taxon>Endopterygota</taxon>
        <taxon>Coleoptera</taxon>
        <taxon>Polyphaga</taxon>
        <taxon>Cucujiformia</taxon>
        <taxon>Chrysomeloidea</taxon>
        <taxon>Cerambycidae</taxon>
        <taxon>Lamiinae</taxon>
        <taxon>Acanthocinini</taxon>
        <taxon>Exocentrus</taxon>
    </lineage>
</organism>
<gene>
    <name evidence="6" type="ORF">NQ315_007382</name>
</gene>
<feature type="domain" description="C2H2-type" evidence="5">
    <location>
        <begin position="153"/>
        <end position="175"/>
    </location>
</feature>
<evidence type="ECO:0000256" key="2">
    <source>
        <dbReference type="ARBA" id="ARBA00022737"/>
    </source>
</evidence>
<accession>A0AAV8VHQ6</accession>
<comment type="caution">
    <text evidence="6">The sequence shown here is derived from an EMBL/GenBank/DDBJ whole genome shotgun (WGS) entry which is preliminary data.</text>
</comment>
<evidence type="ECO:0000313" key="6">
    <source>
        <dbReference type="EMBL" id="KAJ8913665.1"/>
    </source>
</evidence>
<evidence type="ECO:0000256" key="4">
    <source>
        <dbReference type="ARBA" id="ARBA00022833"/>
    </source>
</evidence>
<dbReference type="GO" id="GO:0008270">
    <property type="term" value="F:zinc ion binding"/>
    <property type="evidence" value="ECO:0007669"/>
    <property type="project" value="UniProtKB-KW"/>
</dbReference>
<protein>
    <recommendedName>
        <fullName evidence="5">C2H2-type domain-containing protein</fullName>
    </recommendedName>
</protein>
<dbReference type="FunFam" id="3.30.160.60:FF:002203">
    <property type="entry name" value="Zinc finger protein 142-like Protein"/>
    <property type="match status" value="2"/>
</dbReference>
<dbReference type="Proteomes" id="UP001159042">
    <property type="component" value="Unassembled WGS sequence"/>
</dbReference>
<dbReference type="Gene3D" id="3.30.160.60">
    <property type="entry name" value="Classic Zinc Finger"/>
    <property type="match status" value="3"/>
</dbReference>
<dbReference type="InterPro" id="IPR013087">
    <property type="entry name" value="Znf_C2H2_type"/>
</dbReference>
<evidence type="ECO:0000313" key="7">
    <source>
        <dbReference type="Proteomes" id="UP001159042"/>
    </source>
</evidence>
<dbReference type="SUPFAM" id="SSF57667">
    <property type="entry name" value="beta-beta-alpha zinc fingers"/>
    <property type="match status" value="3"/>
</dbReference>
<name>A0AAV8VHQ6_9CUCU</name>
<dbReference type="Pfam" id="PF00096">
    <property type="entry name" value="zf-C2H2"/>
    <property type="match status" value="1"/>
</dbReference>
<dbReference type="AlphaFoldDB" id="A0AAV8VHQ6"/>
<dbReference type="InterPro" id="IPR036236">
    <property type="entry name" value="Znf_C2H2_sf"/>
</dbReference>
<feature type="domain" description="C2H2-type" evidence="5">
    <location>
        <begin position="246"/>
        <end position="269"/>
    </location>
</feature>
<dbReference type="PANTHER" id="PTHR24379:SF121">
    <property type="entry name" value="C2H2-TYPE DOMAIN-CONTAINING PROTEIN"/>
    <property type="match status" value="1"/>
</dbReference>
<evidence type="ECO:0000256" key="3">
    <source>
        <dbReference type="ARBA" id="ARBA00022771"/>
    </source>
</evidence>
<sequence length="370" mass="43460">MENSQLVTTLIHKPKYIGHIEYTKKHQLFCNSTVKVETDECFDDPIKVQHSKLNNSTMCQIKVEELDFIDDCIKTVNGKLICNVKMESTDNKEDKRLIPGTVKVEELEDCETLRKQCVYYVEANKAEAKSGDSYQFEDNQEGFAAFKPERKLFECDLCVFKANKKQYLKKHMLVHRDSSELKWFKCNACDYKTKYKICLTKHELVHKDSSDIEWFECPTCDYKSKYRGHLNVHMLTHKDPSQIHWWKCDSCDYKSKHKCNLKKHVKRVHGNLPGDPSQVKWLRCDMCYYITKSKTSLTNHMLVHKSAAEITWFRCDLCPFKGKLKSSLKHHMVKHKQDVVCVKNTVDGDADMPLKQHFRTTLLLQWKTTN</sequence>
<keyword evidence="1" id="KW-0479">Metal-binding</keyword>
<dbReference type="SMART" id="SM00355">
    <property type="entry name" value="ZnF_C2H2"/>
    <property type="match status" value="6"/>
</dbReference>
<proteinExistence type="predicted"/>